<dbReference type="GO" id="GO:0043811">
    <property type="term" value="F:phosphate:acyl-[acyl carrier protein] acyltransferase activity"/>
    <property type="evidence" value="ECO:0007669"/>
    <property type="project" value="UniProtKB-UniRule"/>
</dbReference>
<sequence length="357" mass="38569">MPAEKKIIAIDAMGGDKGPNAVLGGMNQFLYQNGEDKVFFRLFGQTKQLNPLLAKYPRVARNCQVIESPNVIRGTDKIRDVIRHAQDTSMYMAIKDVRDGNSAAVVSAGNTGILMSLSKLALKTIDGISRPAITTMLPSGGGDSRVVVLDLGANVQCDERDLFDFAILGSVYADIIGHMSRPKVGILNIGSEETKGNDVLQKLNKVLTEHKDELPYEYIGFVEGNDIGGGNVQVVVTDGFTGNIVLKTVEGTAKLIKRVLVDNLKKSILAIIGAFFLVHVFKRLKNKIDPRSYAGATFLGLKGFAVKTHGNSDALAFANSIKYAADLTGANLNDVIAARAASVSKIRDEILDQEYQK</sequence>
<evidence type="ECO:0000256" key="9">
    <source>
        <dbReference type="ARBA" id="ARBA00046608"/>
    </source>
</evidence>
<reference evidence="11" key="1">
    <citation type="submission" date="2020-10" db="EMBL/GenBank/DDBJ databases">
        <authorList>
            <person name="Gilroy R."/>
        </authorList>
    </citation>
    <scope>NUCLEOTIDE SEQUENCE</scope>
    <source>
        <strain evidence="11">B1-16210</strain>
    </source>
</reference>
<evidence type="ECO:0000256" key="6">
    <source>
        <dbReference type="ARBA" id="ARBA00023209"/>
    </source>
</evidence>
<dbReference type="PANTHER" id="PTHR30100">
    <property type="entry name" value="FATTY ACID/PHOSPHOLIPID SYNTHESIS PROTEIN PLSX"/>
    <property type="match status" value="1"/>
</dbReference>
<gene>
    <name evidence="10 11" type="primary">plsX</name>
    <name evidence="11" type="ORF">IAC77_00845</name>
</gene>
<dbReference type="Gene3D" id="3.40.718.10">
    <property type="entry name" value="Isopropylmalate Dehydrogenase"/>
    <property type="match status" value="1"/>
</dbReference>
<dbReference type="PIRSF" id="PIRSF002465">
    <property type="entry name" value="Phsphlp_syn_PlsX"/>
    <property type="match status" value="1"/>
</dbReference>
<evidence type="ECO:0000256" key="5">
    <source>
        <dbReference type="ARBA" id="ARBA00023098"/>
    </source>
</evidence>
<dbReference type="SUPFAM" id="SSF53659">
    <property type="entry name" value="Isocitrate/Isopropylmalate dehydrogenase-like"/>
    <property type="match status" value="1"/>
</dbReference>
<dbReference type="Proteomes" id="UP000721442">
    <property type="component" value="Unassembled WGS sequence"/>
</dbReference>
<comment type="catalytic activity">
    <reaction evidence="1 10">
        <text>a fatty acyl-[ACP] + phosphate = an acyl phosphate + holo-[ACP]</text>
        <dbReference type="Rhea" id="RHEA:42292"/>
        <dbReference type="Rhea" id="RHEA-COMP:9685"/>
        <dbReference type="Rhea" id="RHEA-COMP:14125"/>
        <dbReference type="ChEBI" id="CHEBI:43474"/>
        <dbReference type="ChEBI" id="CHEBI:59918"/>
        <dbReference type="ChEBI" id="CHEBI:64479"/>
        <dbReference type="ChEBI" id="CHEBI:138651"/>
        <dbReference type="EC" id="2.3.1.274"/>
    </reaction>
</comment>
<name>A0A940DG48_9PROT</name>
<keyword evidence="4 10" id="KW-0808">Transferase</keyword>
<dbReference type="InterPro" id="IPR003664">
    <property type="entry name" value="FA_synthesis"/>
</dbReference>
<keyword evidence="11" id="KW-0012">Acyltransferase</keyword>
<dbReference type="InterPro" id="IPR012281">
    <property type="entry name" value="Phospholipid_synth_PlsX-like"/>
</dbReference>
<reference evidence="11" key="2">
    <citation type="journal article" date="2021" name="PeerJ">
        <title>Extensive microbial diversity within the chicken gut microbiome revealed by metagenomics and culture.</title>
        <authorList>
            <person name="Gilroy R."/>
            <person name="Ravi A."/>
            <person name="Getino M."/>
            <person name="Pursley I."/>
            <person name="Horton D.L."/>
            <person name="Alikhan N.F."/>
            <person name="Baker D."/>
            <person name="Gharbi K."/>
            <person name="Hall N."/>
            <person name="Watson M."/>
            <person name="Adriaenssens E.M."/>
            <person name="Foster-Nyarko E."/>
            <person name="Jarju S."/>
            <person name="Secka A."/>
            <person name="Antonio M."/>
            <person name="Oren A."/>
            <person name="Chaudhuri R.R."/>
            <person name="La Ragione R."/>
            <person name="Hildebrand F."/>
            <person name="Pallen M.J."/>
        </authorList>
    </citation>
    <scope>NUCLEOTIDE SEQUENCE</scope>
    <source>
        <strain evidence="11">B1-16210</strain>
    </source>
</reference>
<comment type="pathway">
    <text evidence="10">Lipid metabolism; phospholipid metabolism.</text>
</comment>
<keyword evidence="3 10" id="KW-0444">Lipid biosynthesis</keyword>
<comment type="similarity">
    <text evidence="10">Belongs to the PlsX family.</text>
</comment>
<keyword evidence="7 10" id="KW-1208">Phospholipid metabolism</keyword>
<evidence type="ECO:0000256" key="1">
    <source>
        <dbReference type="ARBA" id="ARBA00001232"/>
    </source>
</evidence>
<dbReference type="PANTHER" id="PTHR30100:SF1">
    <property type="entry name" value="PHOSPHATE ACYLTRANSFERASE"/>
    <property type="match status" value="1"/>
</dbReference>
<comment type="subcellular location">
    <subcellularLocation>
        <location evidence="10">Cytoplasm</location>
    </subcellularLocation>
    <text evidence="10">Associated with the membrane possibly through PlsY.</text>
</comment>
<evidence type="ECO:0000256" key="2">
    <source>
        <dbReference type="ARBA" id="ARBA00022490"/>
    </source>
</evidence>
<dbReference type="HAMAP" id="MF_00019">
    <property type="entry name" value="PlsX"/>
    <property type="match status" value="1"/>
</dbReference>
<proteinExistence type="inferred from homology"/>
<comment type="subunit">
    <text evidence="9 10">Homodimer. Probably interacts with PlsY.</text>
</comment>
<dbReference type="GO" id="GO:0006633">
    <property type="term" value="P:fatty acid biosynthetic process"/>
    <property type="evidence" value="ECO:0007669"/>
    <property type="project" value="UniProtKB-UniRule"/>
</dbReference>
<dbReference type="EMBL" id="JADINE010000013">
    <property type="protein sequence ID" value="MBO8406991.1"/>
    <property type="molecule type" value="Genomic_DNA"/>
</dbReference>
<comment type="caution">
    <text evidence="11">The sequence shown here is derived from an EMBL/GenBank/DDBJ whole genome shotgun (WGS) entry which is preliminary data.</text>
</comment>
<organism evidence="11 12">
    <name type="scientific">Candidatus Enterousia excrementavium</name>
    <dbReference type="NCBI Taxonomy" id="2840789"/>
    <lineage>
        <taxon>Bacteria</taxon>
        <taxon>Pseudomonadati</taxon>
        <taxon>Pseudomonadota</taxon>
        <taxon>Alphaproteobacteria</taxon>
        <taxon>Candidatus Enterousia</taxon>
    </lineage>
</organism>
<keyword evidence="2 10" id="KW-0963">Cytoplasm</keyword>
<dbReference type="EC" id="2.3.1.274" evidence="8 10"/>
<dbReference type="GO" id="GO:0005737">
    <property type="term" value="C:cytoplasm"/>
    <property type="evidence" value="ECO:0007669"/>
    <property type="project" value="UniProtKB-SubCell"/>
</dbReference>
<keyword evidence="5 10" id="KW-0443">Lipid metabolism</keyword>
<protein>
    <recommendedName>
        <fullName evidence="8 10">Phosphate acyltransferase</fullName>
        <ecNumber evidence="8 10">2.3.1.274</ecNumber>
    </recommendedName>
    <alternativeName>
        <fullName evidence="10">Acyl-ACP phosphotransacylase</fullName>
    </alternativeName>
    <alternativeName>
        <fullName evidence="10">Acyl-[acyl-carrier-protein]--phosphate acyltransferase</fullName>
    </alternativeName>
    <alternativeName>
        <fullName evidence="10">Phosphate-acyl-ACP acyltransferase</fullName>
    </alternativeName>
</protein>
<dbReference type="Pfam" id="PF02504">
    <property type="entry name" value="FA_synthesis"/>
    <property type="match status" value="1"/>
</dbReference>
<evidence type="ECO:0000313" key="11">
    <source>
        <dbReference type="EMBL" id="MBO8406991.1"/>
    </source>
</evidence>
<evidence type="ECO:0000313" key="12">
    <source>
        <dbReference type="Proteomes" id="UP000721442"/>
    </source>
</evidence>
<accession>A0A940DG48</accession>
<dbReference type="AlphaFoldDB" id="A0A940DG48"/>
<keyword evidence="6 10" id="KW-0594">Phospholipid biosynthesis</keyword>
<evidence type="ECO:0000256" key="7">
    <source>
        <dbReference type="ARBA" id="ARBA00023264"/>
    </source>
</evidence>
<evidence type="ECO:0000256" key="8">
    <source>
        <dbReference type="ARBA" id="ARBA00024069"/>
    </source>
</evidence>
<evidence type="ECO:0000256" key="10">
    <source>
        <dbReference type="HAMAP-Rule" id="MF_00019"/>
    </source>
</evidence>
<evidence type="ECO:0000256" key="3">
    <source>
        <dbReference type="ARBA" id="ARBA00022516"/>
    </source>
</evidence>
<dbReference type="GO" id="GO:0008654">
    <property type="term" value="P:phospholipid biosynthetic process"/>
    <property type="evidence" value="ECO:0007669"/>
    <property type="project" value="UniProtKB-KW"/>
</dbReference>
<dbReference type="NCBIfam" id="TIGR00182">
    <property type="entry name" value="plsX"/>
    <property type="match status" value="1"/>
</dbReference>
<evidence type="ECO:0000256" key="4">
    <source>
        <dbReference type="ARBA" id="ARBA00022679"/>
    </source>
</evidence>
<comment type="function">
    <text evidence="10">Catalyzes the reversible formation of acyl-phosphate (acyl-PO(4)) from acyl-[acyl-carrier-protein] (acyl-ACP). This enzyme utilizes acyl-ACP as fatty acyl donor, but not acyl-CoA.</text>
</comment>